<evidence type="ECO:0000256" key="1">
    <source>
        <dbReference type="SAM" id="MobiDB-lite"/>
    </source>
</evidence>
<dbReference type="Proteomes" id="UP001521785">
    <property type="component" value="Unassembled WGS sequence"/>
</dbReference>
<name>A0ABR3RDG0_9PLEO</name>
<feature type="region of interest" description="Disordered" evidence="1">
    <location>
        <begin position="134"/>
        <end position="176"/>
    </location>
</feature>
<comment type="caution">
    <text evidence="2">The sequence shown here is derived from an EMBL/GenBank/DDBJ whole genome shotgun (WGS) entry which is preliminary data.</text>
</comment>
<organism evidence="2 3">
    <name type="scientific">Paraconiothyrium brasiliense</name>
    <dbReference type="NCBI Taxonomy" id="300254"/>
    <lineage>
        <taxon>Eukaryota</taxon>
        <taxon>Fungi</taxon>
        <taxon>Dikarya</taxon>
        <taxon>Ascomycota</taxon>
        <taxon>Pezizomycotina</taxon>
        <taxon>Dothideomycetes</taxon>
        <taxon>Pleosporomycetidae</taxon>
        <taxon>Pleosporales</taxon>
        <taxon>Massarineae</taxon>
        <taxon>Didymosphaeriaceae</taxon>
        <taxon>Paraconiothyrium</taxon>
    </lineage>
</organism>
<gene>
    <name evidence="2" type="ORF">SLS60_005896</name>
</gene>
<evidence type="ECO:0000313" key="3">
    <source>
        <dbReference type="Proteomes" id="UP001521785"/>
    </source>
</evidence>
<dbReference type="EMBL" id="JAKJXO020000007">
    <property type="protein sequence ID" value="KAL1602480.1"/>
    <property type="molecule type" value="Genomic_DNA"/>
</dbReference>
<accession>A0ABR3RDG0</accession>
<evidence type="ECO:0000313" key="2">
    <source>
        <dbReference type="EMBL" id="KAL1602480.1"/>
    </source>
</evidence>
<sequence length="349" mass="39254">MPANRSYICNALPQCYPAEGVGQRLFAQIKEQNRGPRPKTYVADSVKVWQNWYTALFGLGESVPSYKLEETDFTRCNDPNFQDDYRKRLKLTFSRPLPLGHKARALADHMKSQQHVEMQILKELIGKEVIEQADAARHQPPSATKRKAGVTKGGQRPQASRRRTSTMSSSSEFAKATPEVYHLGPSRHDMMHNHVFDFVNDGLENRPCLDLFHQSATDTSLATTLAGFPAHALSTTSYQLGHESEIYDSFCGSQQLTFPYADWTASASRLDNTFLPEMTDTSNTLPQFNLDAFSIDAQPPIQREDTDFTGEHSKERCKVALPSAADRIAHLPIHSNSLFQNFVPVDTEF</sequence>
<keyword evidence="3" id="KW-1185">Reference proteome</keyword>
<protein>
    <submittedName>
        <fullName evidence="2">Uncharacterized protein</fullName>
    </submittedName>
</protein>
<proteinExistence type="predicted"/>
<reference evidence="2 3" key="1">
    <citation type="submission" date="2024-02" db="EMBL/GenBank/DDBJ databases">
        <title>De novo assembly and annotation of 12 fungi associated with fruit tree decline syndrome in Ontario, Canada.</title>
        <authorList>
            <person name="Sulman M."/>
            <person name="Ellouze W."/>
            <person name="Ilyukhin E."/>
        </authorList>
    </citation>
    <scope>NUCLEOTIDE SEQUENCE [LARGE SCALE GENOMIC DNA]</scope>
    <source>
        <strain evidence="2 3">M42-189</strain>
    </source>
</reference>